<comment type="caution">
    <text evidence="1">The sequence shown here is derived from an EMBL/GenBank/DDBJ whole genome shotgun (WGS) entry which is preliminary data.</text>
</comment>
<gene>
    <name evidence="1" type="ORF">GCM10007415_31260</name>
</gene>
<proteinExistence type="predicted"/>
<dbReference type="EMBL" id="BMER01000003">
    <property type="protein sequence ID" value="GGG93974.1"/>
    <property type="molecule type" value="Genomic_DNA"/>
</dbReference>
<dbReference type="AlphaFoldDB" id="A0A917MEQ0"/>
<keyword evidence="2" id="KW-1185">Reference proteome</keyword>
<name>A0A917MEQ0_9SPHI</name>
<dbReference type="Proteomes" id="UP000660862">
    <property type="component" value="Unassembled WGS sequence"/>
</dbReference>
<evidence type="ECO:0000313" key="2">
    <source>
        <dbReference type="Proteomes" id="UP000660862"/>
    </source>
</evidence>
<organism evidence="1 2">
    <name type="scientific">Parapedobacter pyrenivorans</name>
    <dbReference type="NCBI Taxonomy" id="1305674"/>
    <lineage>
        <taxon>Bacteria</taxon>
        <taxon>Pseudomonadati</taxon>
        <taxon>Bacteroidota</taxon>
        <taxon>Sphingobacteriia</taxon>
        <taxon>Sphingobacteriales</taxon>
        <taxon>Sphingobacteriaceae</taxon>
        <taxon>Parapedobacter</taxon>
    </lineage>
</organism>
<reference evidence="1" key="2">
    <citation type="submission" date="2020-09" db="EMBL/GenBank/DDBJ databases">
        <authorList>
            <person name="Sun Q."/>
            <person name="Zhou Y."/>
        </authorList>
    </citation>
    <scope>NUCLEOTIDE SEQUENCE</scope>
    <source>
        <strain evidence="1">CGMCC 1.12195</strain>
    </source>
</reference>
<reference evidence="1" key="1">
    <citation type="journal article" date="2014" name="Int. J. Syst. Evol. Microbiol.">
        <title>Complete genome sequence of Corynebacterium casei LMG S-19264T (=DSM 44701T), isolated from a smear-ripened cheese.</title>
        <authorList>
            <consortium name="US DOE Joint Genome Institute (JGI-PGF)"/>
            <person name="Walter F."/>
            <person name="Albersmeier A."/>
            <person name="Kalinowski J."/>
            <person name="Ruckert C."/>
        </authorList>
    </citation>
    <scope>NUCLEOTIDE SEQUENCE</scope>
    <source>
        <strain evidence="1">CGMCC 1.12195</strain>
    </source>
</reference>
<dbReference type="RefSeq" id="WP_188507006.1">
    <property type="nucleotide sequence ID" value="NZ_BMER01000003.1"/>
</dbReference>
<protein>
    <submittedName>
        <fullName evidence="1">Uncharacterized protein</fullName>
    </submittedName>
</protein>
<accession>A0A917MEQ0</accession>
<sequence>MVQINDEIEAHVANLMEEIQEGTPSVKRFHYLADCLLLACLGEDTQALEWNEDALEAPENTGITEEEKQLTAAIDSLSGPALHKEFHECLRLHRERTDFLQRELALVESTSAQYDEICKESVAHLSSVYIKLAQFFATQYKTGHWGATAQKKLKRAIIASCKDAFELKKPSAEELDFYYQWAPAPNPAVHMGMKEFGTFLSNNMPDQLRDAMNLAQLPDTPEGRRIFTERLKEYPDFQSVNEASERDKHPAVVALYHHLMEALADRIAITEDGRLTRDDAIRLLDNAYDDDDLFALFMVEIKCFANDPKYLEQQDDQKMRWFVVSLRRETQRLEDEIKQLPNVWGYCNVELFRSLHEDDHAFKKKAVEDASIVEETAKRLAAVYNQLYARPTAKRVMARADQVLAAAR</sequence>
<evidence type="ECO:0000313" key="1">
    <source>
        <dbReference type="EMBL" id="GGG93974.1"/>
    </source>
</evidence>